<dbReference type="Pfam" id="PF01734">
    <property type="entry name" value="Patatin"/>
    <property type="match status" value="1"/>
</dbReference>
<dbReference type="GO" id="GO:0016042">
    <property type="term" value="P:lipid catabolic process"/>
    <property type="evidence" value="ECO:0007669"/>
    <property type="project" value="UniProtKB-UniRule"/>
</dbReference>
<dbReference type="InterPro" id="IPR002641">
    <property type="entry name" value="PNPLA_dom"/>
</dbReference>
<evidence type="ECO:0000256" key="1">
    <source>
        <dbReference type="ARBA" id="ARBA00022801"/>
    </source>
</evidence>
<evidence type="ECO:0000256" key="4">
    <source>
        <dbReference type="PROSITE-ProRule" id="PRU01161"/>
    </source>
</evidence>
<sequence length="291" mass="32572">MMGDHGNEQAAKVALVAEGGGQRGIFTAGVLDAWLRAKYNPFDLLLGTSAGAQNLTSFLAGQAGYARRLIMTLSKQVEFVDPKRYLLGGHLVDFDWYFEQTKRQEYSLDLCAAYEQLRQKRLLIVATGLHDRKAYYFEPELHNWRELLKASCALPLLYRHGVAIGGQRYVDGGLAAPLPVQEAYHRGARRIVVIRTLSTSFQTEFAWANKLKDWLCAPGYCPKTLDYLVQHALAYESELAFMASPPADVEIKQIIPPASLCTKLLGSSRVALYRDYQLGVIAGLDFLTLWH</sequence>
<dbReference type="CDD" id="cd07208">
    <property type="entry name" value="Pat_hypo_Ecoli_yjju_like"/>
    <property type="match status" value="1"/>
</dbReference>
<dbReference type="PANTHER" id="PTHR14226:SF25">
    <property type="entry name" value="PHOSPHOESTERASE"/>
    <property type="match status" value="1"/>
</dbReference>
<keyword evidence="3 4" id="KW-0443">Lipid metabolism</keyword>
<evidence type="ECO:0000256" key="3">
    <source>
        <dbReference type="ARBA" id="ARBA00023098"/>
    </source>
</evidence>
<dbReference type="GO" id="GO:0016787">
    <property type="term" value="F:hydrolase activity"/>
    <property type="evidence" value="ECO:0007669"/>
    <property type="project" value="UniProtKB-UniRule"/>
</dbReference>
<dbReference type="InterPro" id="IPR045943">
    <property type="entry name" value="DUF6363"/>
</dbReference>
<organism evidence="6 7">
    <name type="scientific">Shewanella salipaludis</name>
    <dbReference type="NCBI Taxonomy" id="2723052"/>
    <lineage>
        <taxon>Bacteria</taxon>
        <taxon>Pseudomonadati</taxon>
        <taxon>Pseudomonadota</taxon>
        <taxon>Gammaproteobacteria</taxon>
        <taxon>Alteromonadales</taxon>
        <taxon>Shewanellaceae</taxon>
        <taxon>Shewanella</taxon>
    </lineage>
</organism>
<dbReference type="Proteomes" id="UP000737113">
    <property type="component" value="Unassembled WGS sequence"/>
</dbReference>
<comment type="caution">
    <text evidence="6">The sequence shown here is derived from an EMBL/GenBank/DDBJ whole genome shotgun (WGS) entry which is preliminary data.</text>
</comment>
<keyword evidence="7" id="KW-1185">Reference proteome</keyword>
<evidence type="ECO:0000259" key="5">
    <source>
        <dbReference type="PROSITE" id="PS51635"/>
    </source>
</evidence>
<feature type="short sequence motif" description="GXGXXG" evidence="4">
    <location>
        <begin position="19"/>
        <end position="24"/>
    </location>
</feature>
<proteinExistence type="predicted"/>
<dbReference type="InterPro" id="IPR050301">
    <property type="entry name" value="NTE"/>
</dbReference>
<dbReference type="PANTHER" id="PTHR14226">
    <property type="entry name" value="NEUROPATHY TARGET ESTERASE/SWISS CHEESE D.MELANOGASTER"/>
    <property type="match status" value="1"/>
</dbReference>
<reference evidence="6" key="1">
    <citation type="submission" date="2020-04" db="EMBL/GenBank/DDBJ databases">
        <title>Description of Shewanella salipaludis sp. nov., isolated from a salt marsh.</title>
        <authorList>
            <person name="Park S."/>
            <person name="Yoon J.-H."/>
        </authorList>
    </citation>
    <scope>NUCLEOTIDE SEQUENCE</scope>
    <source>
        <strain evidence="6">SHSM-M6</strain>
    </source>
</reference>
<dbReference type="Pfam" id="PF19890">
    <property type="entry name" value="DUF6363"/>
    <property type="match status" value="1"/>
</dbReference>
<keyword evidence="2 4" id="KW-0442">Lipid degradation</keyword>
<dbReference type="SUPFAM" id="SSF52151">
    <property type="entry name" value="FabD/lysophospholipase-like"/>
    <property type="match status" value="1"/>
</dbReference>
<name>A0A972FXX4_9GAMM</name>
<dbReference type="InterPro" id="IPR016035">
    <property type="entry name" value="Acyl_Trfase/lysoPLipase"/>
</dbReference>
<protein>
    <submittedName>
        <fullName evidence="6">Patatin family protein</fullName>
    </submittedName>
</protein>
<dbReference type="InterPro" id="IPR037483">
    <property type="entry name" value="YjjU-like"/>
</dbReference>
<evidence type="ECO:0000256" key="2">
    <source>
        <dbReference type="ARBA" id="ARBA00022963"/>
    </source>
</evidence>
<evidence type="ECO:0000313" key="7">
    <source>
        <dbReference type="Proteomes" id="UP000737113"/>
    </source>
</evidence>
<accession>A0A972FXX4</accession>
<feature type="active site" description="Proton acceptor" evidence="4">
    <location>
        <position position="171"/>
    </location>
</feature>
<dbReference type="RefSeq" id="WP_169562219.1">
    <property type="nucleotide sequence ID" value="NZ_JAAXYH010000001.1"/>
</dbReference>
<evidence type="ECO:0000313" key="6">
    <source>
        <dbReference type="EMBL" id="NMH63569.1"/>
    </source>
</evidence>
<feature type="active site" description="Nucleophile" evidence="4">
    <location>
        <position position="49"/>
    </location>
</feature>
<feature type="domain" description="PNPLA" evidence="5">
    <location>
        <begin position="15"/>
        <end position="184"/>
    </location>
</feature>
<dbReference type="Gene3D" id="3.40.1090.10">
    <property type="entry name" value="Cytosolic phospholipase A2 catalytic domain"/>
    <property type="match status" value="2"/>
</dbReference>
<dbReference type="EMBL" id="JAAXYH010000001">
    <property type="protein sequence ID" value="NMH63569.1"/>
    <property type="molecule type" value="Genomic_DNA"/>
</dbReference>
<dbReference type="PROSITE" id="PS51635">
    <property type="entry name" value="PNPLA"/>
    <property type="match status" value="1"/>
</dbReference>
<feature type="short sequence motif" description="DGA/G" evidence="4">
    <location>
        <begin position="171"/>
        <end position="173"/>
    </location>
</feature>
<feature type="short sequence motif" description="GXSXG" evidence="4">
    <location>
        <begin position="47"/>
        <end position="51"/>
    </location>
</feature>
<keyword evidence="1 4" id="KW-0378">Hydrolase</keyword>
<gene>
    <name evidence="6" type="ORF">HC757_00010</name>
</gene>
<dbReference type="AlphaFoldDB" id="A0A972FXX4"/>